<feature type="transmembrane region" description="Helical" evidence="2">
    <location>
        <begin position="487"/>
        <end position="505"/>
    </location>
</feature>
<proteinExistence type="predicted"/>
<dbReference type="PANTHER" id="PTHR16502">
    <property type="entry name" value="KERATINOCYTE-ASSOCIATED TRANSMEMBRANE PROTEIN 2"/>
    <property type="match status" value="1"/>
</dbReference>
<dbReference type="OrthoDB" id="5846619at2759"/>
<gene>
    <name evidence="4" type="primary">LOC117650920</name>
</gene>
<keyword evidence="2" id="KW-1133">Transmembrane helix</keyword>
<dbReference type="KEGG" id="tpal:117650920"/>
<dbReference type="AlphaFoldDB" id="A0A6P8ZZ72"/>
<accession>A0A6P8ZZ72</accession>
<sequence>MTDLTSGYVRHVAMLTKLLIGIYLLSVVNGKSVSLPQTASESTVVEKIIKERCKFSSSAGSLTFPPANLQIPDKCSKLSLSSQQAPDDLSSNIDYFLCVALLDSTERLCHITKGNLDFAKRVSEALTDSLQSMMTDDGDDTFCKEMNIIDPDAKYPPAKVLYDRIRQKQSYCAAICVGMGDKETAQREPICKSIQFAHQQIHAAIELQTNFNNQGGLIKEREENPVDTKAVRTPGSNLKQPVLDESQAPVVSQTSQRANAQGTPDESRMASNTDAGSNSKPSEVQSSIRNLPANPVALHAVEAAQAVQPVQAVQAVDPDPKLSATSPSKNDNIKVTDKKVPVLPAETNENIPALPAETNENEKASGSLAADKTELDSPNLAQKSEEHTEDLKVDGNQNRNDPAEADEIPPQTEDNDGQDDLLKQEPFDGEDDESMLGNGALEANRDAAEKPPPIEKKVPSAPLLSSQQKTPQASMMGNFEEAEDSHFFAYFMSLSGLCILSYLVYHNKRKIIAMAVEGKKSRNTGRRRPNSASYHKLDSNLEEAMSSNLASTNSYVIY</sequence>
<feature type="compositionally biased region" description="Basic and acidic residues" evidence="1">
    <location>
        <begin position="383"/>
        <end position="393"/>
    </location>
</feature>
<feature type="compositionally biased region" description="Basic and acidic residues" evidence="1">
    <location>
        <begin position="331"/>
        <end position="340"/>
    </location>
</feature>
<organism evidence="4">
    <name type="scientific">Thrips palmi</name>
    <name type="common">Melon thrips</name>
    <dbReference type="NCBI Taxonomy" id="161013"/>
    <lineage>
        <taxon>Eukaryota</taxon>
        <taxon>Metazoa</taxon>
        <taxon>Ecdysozoa</taxon>
        <taxon>Arthropoda</taxon>
        <taxon>Hexapoda</taxon>
        <taxon>Insecta</taxon>
        <taxon>Pterygota</taxon>
        <taxon>Neoptera</taxon>
        <taxon>Paraneoptera</taxon>
        <taxon>Thysanoptera</taxon>
        <taxon>Terebrantia</taxon>
        <taxon>Thripoidea</taxon>
        <taxon>Thripidae</taxon>
        <taxon>Thrips</taxon>
    </lineage>
</organism>
<dbReference type="InParanoid" id="A0A6P8ZZ72"/>
<name>A0A6P8ZZ72_THRPL</name>
<dbReference type="GeneID" id="117650920"/>
<dbReference type="Proteomes" id="UP000515158">
    <property type="component" value="Unplaced"/>
</dbReference>
<dbReference type="PANTHER" id="PTHR16502:SF0">
    <property type="entry name" value="KERATINOCYTE-ASSOCIATED TRANSMEMBRANE PROTEIN 2"/>
    <property type="match status" value="1"/>
</dbReference>
<feature type="region of interest" description="Disordered" evidence="1">
    <location>
        <begin position="317"/>
        <end position="467"/>
    </location>
</feature>
<keyword evidence="2" id="KW-0472">Membrane</keyword>
<dbReference type="Pfam" id="PF17818">
    <property type="entry name" value="KCT2"/>
    <property type="match status" value="1"/>
</dbReference>
<feature type="compositionally biased region" description="Basic and acidic residues" evidence="1">
    <location>
        <begin position="218"/>
        <end position="230"/>
    </location>
</feature>
<evidence type="ECO:0000256" key="1">
    <source>
        <dbReference type="SAM" id="MobiDB-lite"/>
    </source>
</evidence>
<protein>
    <submittedName>
        <fullName evidence="4">Trans-Golgi network integral membrane protein 1-like</fullName>
    </submittedName>
</protein>
<evidence type="ECO:0000256" key="2">
    <source>
        <dbReference type="SAM" id="Phobius"/>
    </source>
</evidence>
<keyword evidence="3" id="KW-1185">Reference proteome</keyword>
<evidence type="ECO:0000313" key="3">
    <source>
        <dbReference type="Proteomes" id="UP000515158"/>
    </source>
</evidence>
<feature type="compositionally biased region" description="Acidic residues" evidence="1">
    <location>
        <begin position="403"/>
        <end position="419"/>
    </location>
</feature>
<evidence type="ECO:0000313" key="4">
    <source>
        <dbReference type="RefSeq" id="XP_034250460.1"/>
    </source>
</evidence>
<feature type="compositionally biased region" description="Basic and acidic residues" evidence="1">
    <location>
        <begin position="443"/>
        <end position="458"/>
    </location>
</feature>
<keyword evidence="2" id="KW-0812">Transmembrane</keyword>
<reference evidence="4" key="1">
    <citation type="submission" date="2025-08" db="UniProtKB">
        <authorList>
            <consortium name="RefSeq"/>
        </authorList>
    </citation>
    <scope>IDENTIFICATION</scope>
    <source>
        <tissue evidence="4">Total insect</tissue>
    </source>
</reference>
<dbReference type="InterPro" id="IPR037645">
    <property type="entry name" value="KCT2"/>
</dbReference>
<feature type="compositionally biased region" description="Polar residues" evidence="1">
    <location>
        <begin position="249"/>
        <end position="286"/>
    </location>
</feature>
<dbReference type="RefSeq" id="XP_034250460.1">
    <property type="nucleotide sequence ID" value="XM_034394569.1"/>
</dbReference>
<feature type="region of interest" description="Disordered" evidence="1">
    <location>
        <begin position="217"/>
        <end position="286"/>
    </location>
</feature>